<comment type="subcellular location">
    <subcellularLocation>
        <location evidence="1">Mitochondrion intermembrane space</location>
    </subcellularLocation>
</comment>
<organism evidence="6 7">
    <name type="scientific">Russula ochroleuca</name>
    <dbReference type="NCBI Taxonomy" id="152965"/>
    <lineage>
        <taxon>Eukaryota</taxon>
        <taxon>Fungi</taxon>
        <taxon>Dikarya</taxon>
        <taxon>Basidiomycota</taxon>
        <taxon>Agaricomycotina</taxon>
        <taxon>Agaricomycetes</taxon>
        <taxon>Russulales</taxon>
        <taxon>Russulaceae</taxon>
        <taxon>Russula</taxon>
    </lineage>
</organism>
<keyword evidence="4" id="KW-0496">Mitochondrion</keyword>
<keyword evidence="7" id="KW-1185">Reference proteome</keyword>
<dbReference type="PANTHER" id="PTHR15590">
    <property type="entry name" value="CX9C MOTIF-CONTAINING PROTEIN 4"/>
    <property type="match status" value="1"/>
</dbReference>
<name>A0A9P5N138_9AGAM</name>
<comment type="caution">
    <text evidence="6">The sequence shown here is derived from an EMBL/GenBank/DDBJ whole genome shotgun (WGS) entry which is preliminary data.</text>
</comment>
<dbReference type="Pfam" id="PF08991">
    <property type="entry name" value="CMC4"/>
    <property type="match status" value="1"/>
</dbReference>
<dbReference type="GO" id="GO:0005758">
    <property type="term" value="C:mitochondrial intermembrane space"/>
    <property type="evidence" value="ECO:0007669"/>
    <property type="project" value="UniProtKB-SubCell"/>
</dbReference>
<evidence type="ECO:0000313" key="6">
    <source>
        <dbReference type="EMBL" id="KAF8483683.1"/>
    </source>
</evidence>
<evidence type="ECO:0000256" key="5">
    <source>
        <dbReference type="ARBA" id="ARBA00023157"/>
    </source>
</evidence>
<dbReference type="EMBL" id="WHVB01000004">
    <property type="protein sequence ID" value="KAF8483683.1"/>
    <property type="molecule type" value="Genomic_DNA"/>
</dbReference>
<dbReference type="InterPro" id="IPR009069">
    <property type="entry name" value="Cys_alpha_HP_mot_SF"/>
</dbReference>
<protein>
    <recommendedName>
        <fullName evidence="3">Cx9C motif-containing protein 4, mitochondrial</fullName>
    </recommendedName>
</protein>
<dbReference type="PANTHER" id="PTHR15590:SF0">
    <property type="entry name" value="CX9C MOTIF-CONTAINING PROTEIN 4"/>
    <property type="match status" value="1"/>
</dbReference>
<evidence type="ECO:0000256" key="3">
    <source>
        <dbReference type="ARBA" id="ARBA00019406"/>
    </source>
</evidence>
<evidence type="ECO:0000256" key="2">
    <source>
        <dbReference type="ARBA" id="ARBA00009858"/>
    </source>
</evidence>
<dbReference type="SUPFAM" id="SSF47072">
    <property type="entry name" value="Cysteine alpha-hairpin motif"/>
    <property type="match status" value="1"/>
</dbReference>
<reference evidence="6" key="2">
    <citation type="journal article" date="2020" name="Nat. Commun.">
        <title>Large-scale genome sequencing of mycorrhizal fungi provides insights into the early evolution of symbiotic traits.</title>
        <authorList>
            <person name="Miyauchi S."/>
            <person name="Kiss E."/>
            <person name="Kuo A."/>
            <person name="Drula E."/>
            <person name="Kohler A."/>
            <person name="Sanchez-Garcia M."/>
            <person name="Morin E."/>
            <person name="Andreopoulos B."/>
            <person name="Barry K.W."/>
            <person name="Bonito G."/>
            <person name="Buee M."/>
            <person name="Carver A."/>
            <person name="Chen C."/>
            <person name="Cichocki N."/>
            <person name="Clum A."/>
            <person name="Culley D."/>
            <person name="Crous P.W."/>
            <person name="Fauchery L."/>
            <person name="Girlanda M."/>
            <person name="Hayes R.D."/>
            <person name="Keri Z."/>
            <person name="LaButti K."/>
            <person name="Lipzen A."/>
            <person name="Lombard V."/>
            <person name="Magnuson J."/>
            <person name="Maillard F."/>
            <person name="Murat C."/>
            <person name="Nolan M."/>
            <person name="Ohm R.A."/>
            <person name="Pangilinan J."/>
            <person name="Pereira M.F."/>
            <person name="Perotto S."/>
            <person name="Peter M."/>
            <person name="Pfister S."/>
            <person name="Riley R."/>
            <person name="Sitrit Y."/>
            <person name="Stielow J.B."/>
            <person name="Szollosi G."/>
            <person name="Zifcakova L."/>
            <person name="Stursova M."/>
            <person name="Spatafora J.W."/>
            <person name="Tedersoo L."/>
            <person name="Vaario L.M."/>
            <person name="Yamada A."/>
            <person name="Yan M."/>
            <person name="Wang P."/>
            <person name="Xu J."/>
            <person name="Bruns T."/>
            <person name="Baldrian P."/>
            <person name="Vilgalys R."/>
            <person name="Dunand C."/>
            <person name="Henrissat B."/>
            <person name="Grigoriev I.V."/>
            <person name="Hibbett D."/>
            <person name="Nagy L.G."/>
            <person name="Martin F.M."/>
        </authorList>
    </citation>
    <scope>NUCLEOTIDE SEQUENCE</scope>
    <source>
        <strain evidence="6">Prilba</strain>
    </source>
</reference>
<sequence>ACALQACLSKHTYSQEKCAEDLRNLYKCCQALYDATESRGESTACPTPRVVQAWLKANSESAK</sequence>
<feature type="non-terminal residue" evidence="6">
    <location>
        <position position="1"/>
    </location>
</feature>
<comment type="similarity">
    <text evidence="2">Belongs to the CMC4 family.</text>
</comment>
<dbReference type="Proteomes" id="UP000759537">
    <property type="component" value="Unassembled WGS sequence"/>
</dbReference>
<keyword evidence="5" id="KW-1015">Disulfide bond</keyword>
<evidence type="ECO:0000256" key="4">
    <source>
        <dbReference type="ARBA" id="ARBA00023128"/>
    </source>
</evidence>
<dbReference type="AlphaFoldDB" id="A0A9P5N138"/>
<dbReference type="Gene3D" id="1.10.287.1130">
    <property type="entry name" value="CytochromE C oxidase copper chaperone"/>
    <property type="match status" value="1"/>
</dbReference>
<dbReference type="OrthoDB" id="13601at2759"/>
<dbReference type="InterPro" id="IPR027179">
    <property type="entry name" value="CMC4"/>
</dbReference>
<evidence type="ECO:0000256" key="1">
    <source>
        <dbReference type="ARBA" id="ARBA00004569"/>
    </source>
</evidence>
<accession>A0A9P5N138</accession>
<proteinExistence type="inferred from homology"/>
<gene>
    <name evidence="6" type="ORF">DFH94DRAFT_626015</name>
</gene>
<reference evidence="6" key="1">
    <citation type="submission" date="2019-10" db="EMBL/GenBank/DDBJ databases">
        <authorList>
            <consortium name="DOE Joint Genome Institute"/>
            <person name="Kuo A."/>
            <person name="Miyauchi S."/>
            <person name="Kiss E."/>
            <person name="Drula E."/>
            <person name="Kohler A."/>
            <person name="Sanchez-Garcia M."/>
            <person name="Andreopoulos B."/>
            <person name="Barry K.W."/>
            <person name="Bonito G."/>
            <person name="Buee M."/>
            <person name="Carver A."/>
            <person name="Chen C."/>
            <person name="Cichocki N."/>
            <person name="Clum A."/>
            <person name="Culley D."/>
            <person name="Crous P.W."/>
            <person name="Fauchery L."/>
            <person name="Girlanda M."/>
            <person name="Hayes R."/>
            <person name="Keri Z."/>
            <person name="LaButti K."/>
            <person name="Lipzen A."/>
            <person name="Lombard V."/>
            <person name="Magnuson J."/>
            <person name="Maillard F."/>
            <person name="Morin E."/>
            <person name="Murat C."/>
            <person name="Nolan M."/>
            <person name="Ohm R."/>
            <person name="Pangilinan J."/>
            <person name="Pereira M."/>
            <person name="Perotto S."/>
            <person name="Peter M."/>
            <person name="Riley R."/>
            <person name="Sitrit Y."/>
            <person name="Stielow B."/>
            <person name="Szollosi G."/>
            <person name="Zifcakova L."/>
            <person name="Stursova M."/>
            <person name="Spatafora J.W."/>
            <person name="Tedersoo L."/>
            <person name="Vaario L.-M."/>
            <person name="Yamada A."/>
            <person name="Yan M."/>
            <person name="Wang P."/>
            <person name="Xu J."/>
            <person name="Bruns T."/>
            <person name="Baldrian P."/>
            <person name="Vilgalys R."/>
            <person name="Henrissat B."/>
            <person name="Grigoriev I.V."/>
            <person name="Hibbett D."/>
            <person name="Nagy L.G."/>
            <person name="Martin F.M."/>
        </authorList>
    </citation>
    <scope>NUCLEOTIDE SEQUENCE</scope>
    <source>
        <strain evidence="6">Prilba</strain>
    </source>
</reference>
<evidence type="ECO:0000313" key="7">
    <source>
        <dbReference type="Proteomes" id="UP000759537"/>
    </source>
</evidence>